<dbReference type="AlphaFoldDB" id="A0A379K6R3"/>
<dbReference type="Proteomes" id="UP000254084">
    <property type="component" value="Unassembled WGS sequence"/>
</dbReference>
<evidence type="ECO:0000313" key="2">
    <source>
        <dbReference type="EMBL" id="SUD53239.1"/>
    </source>
</evidence>
<accession>A0A379JX79</accession>
<dbReference type="Proteomes" id="UP000255303">
    <property type="component" value="Unassembled WGS sequence"/>
</dbReference>
<reference evidence="4 5" key="1">
    <citation type="submission" date="2018-06" db="EMBL/GenBank/DDBJ databases">
        <authorList>
            <consortium name="Pathogen Informatics"/>
            <person name="Doyle S."/>
        </authorList>
    </citation>
    <scope>NUCLEOTIDE SEQUENCE [LARGE SCALE GENOMIC DNA]</scope>
    <source>
        <strain evidence="2 5">NCTC10692</strain>
        <strain evidence="3 4">NCTC10860</strain>
    </source>
</reference>
<proteinExistence type="predicted"/>
<evidence type="ECO:0000313" key="5">
    <source>
        <dbReference type="Proteomes" id="UP000255303"/>
    </source>
</evidence>
<gene>
    <name evidence="2" type="ORF">NCTC10692_03754</name>
    <name evidence="3" type="ORF">NCTC10860_02740</name>
</gene>
<name>A0A379K6R3_ECTOL</name>
<evidence type="ECO:0000313" key="3">
    <source>
        <dbReference type="EMBL" id="SUD60400.1"/>
    </source>
</evidence>
<evidence type="ECO:0000313" key="4">
    <source>
        <dbReference type="Proteomes" id="UP000254084"/>
    </source>
</evidence>
<evidence type="ECO:0000259" key="1">
    <source>
        <dbReference type="PROSITE" id="PS50532"/>
    </source>
</evidence>
<sequence>MRKIREVLRLKFEVGLSARQIAVSVQVGRVTVGDYLNRFAASGLSWPCSLSDAELEQQLFPLTPVVPSEQRPLPDWAWMHAELRRPGVTLALLWQEYRLSQPQALSASIKRPP</sequence>
<protein>
    <submittedName>
        <fullName evidence="3">ISPsy14, transposase</fullName>
    </submittedName>
</protein>
<organism evidence="3 4">
    <name type="scientific">Ectopseudomonas oleovorans</name>
    <name type="common">Pseudomonas oleovorans</name>
    <dbReference type="NCBI Taxonomy" id="301"/>
    <lineage>
        <taxon>Bacteria</taxon>
        <taxon>Pseudomonadati</taxon>
        <taxon>Pseudomonadota</taxon>
        <taxon>Gammaproteobacteria</taxon>
        <taxon>Pseudomonadales</taxon>
        <taxon>Pseudomonadaceae</taxon>
        <taxon>Ectopseudomonas</taxon>
    </lineage>
</organism>
<feature type="domain" description="HTH IS408-type" evidence="1">
    <location>
        <begin position="4"/>
        <end position="83"/>
    </location>
</feature>
<dbReference type="EMBL" id="UGUV01000002">
    <property type="protein sequence ID" value="SUD53239.1"/>
    <property type="molecule type" value="Genomic_DNA"/>
</dbReference>
<dbReference type="EMBL" id="UGUW01000004">
    <property type="protein sequence ID" value="SUD60400.1"/>
    <property type="molecule type" value="Genomic_DNA"/>
</dbReference>
<dbReference type="InterPro" id="IPR017895">
    <property type="entry name" value="HTH_IS408/IS1162_type"/>
</dbReference>
<accession>A0A379K6R3</accession>
<dbReference type="PROSITE" id="PS50532">
    <property type="entry name" value="HTH_IS408"/>
    <property type="match status" value="1"/>
</dbReference>